<gene>
    <name evidence="17" type="ORF">ERIC2_c30550</name>
</gene>
<evidence type="ECO:0000259" key="15">
    <source>
        <dbReference type="PROSITE" id="PS50109"/>
    </source>
</evidence>
<dbReference type="PATRIC" id="fig|697284.3.peg.2911"/>
<evidence type="ECO:0000256" key="4">
    <source>
        <dbReference type="ARBA" id="ARBA00022475"/>
    </source>
</evidence>
<evidence type="ECO:0000256" key="8">
    <source>
        <dbReference type="ARBA" id="ARBA00022741"/>
    </source>
</evidence>
<dbReference type="Proteomes" id="UP000029431">
    <property type="component" value="Chromosome"/>
</dbReference>
<dbReference type="InterPro" id="IPR005467">
    <property type="entry name" value="His_kinase_dom"/>
</dbReference>
<evidence type="ECO:0000256" key="11">
    <source>
        <dbReference type="ARBA" id="ARBA00022989"/>
    </source>
</evidence>
<comment type="catalytic activity">
    <reaction evidence="1">
        <text>ATP + protein L-histidine = ADP + protein N-phospho-L-histidine.</text>
        <dbReference type="EC" id="2.7.13.3"/>
    </reaction>
</comment>
<keyword evidence="11 14" id="KW-1133">Transmembrane helix</keyword>
<organism evidence="17 18">
    <name type="scientific">Paenibacillus larvae subsp. larvae DSM 25430</name>
    <dbReference type="NCBI Taxonomy" id="697284"/>
    <lineage>
        <taxon>Bacteria</taxon>
        <taxon>Bacillati</taxon>
        <taxon>Bacillota</taxon>
        <taxon>Bacilli</taxon>
        <taxon>Bacillales</taxon>
        <taxon>Paenibacillaceae</taxon>
        <taxon>Paenibacillus</taxon>
    </lineage>
</organism>
<accession>V9WAU7</accession>
<evidence type="ECO:0000256" key="9">
    <source>
        <dbReference type="ARBA" id="ARBA00022777"/>
    </source>
</evidence>
<dbReference type="EMBL" id="CP003355">
    <property type="protein sequence ID" value="AHD06830.1"/>
    <property type="molecule type" value="Genomic_DNA"/>
</dbReference>
<evidence type="ECO:0000256" key="10">
    <source>
        <dbReference type="ARBA" id="ARBA00022840"/>
    </source>
</evidence>
<dbReference type="Gene3D" id="6.10.340.10">
    <property type="match status" value="1"/>
</dbReference>
<keyword evidence="18" id="KW-1185">Reference proteome</keyword>
<dbReference type="InterPro" id="IPR050640">
    <property type="entry name" value="Bact_2-comp_sensor_kinase"/>
</dbReference>
<dbReference type="Pfam" id="PF06580">
    <property type="entry name" value="His_kinase"/>
    <property type="match status" value="1"/>
</dbReference>
<dbReference type="InterPro" id="IPR003594">
    <property type="entry name" value="HATPase_dom"/>
</dbReference>
<dbReference type="InterPro" id="IPR010559">
    <property type="entry name" value="Sig_transdc_His_kin_internal"/>
</dbReference>
<evidence type="ECO:0000256" key="1">
    <source>
        <dbReference type="ARBA" id="ARBA00000085"/>
    </source>
</evidence>
<keyword evidence="4" id="KW-1003">Cell membrane</keyword>
<dbReference type="AlphaFoldDB" id="V9WAU7"/>
<dbReference type="GO" id="GO:0005524">
    <property type="term" value="F:ATP binding"/>
    <property type="evidence" value="ECO:0007669"/>
    <property type="project" value="UniProtKB-KW"/>
</dbReference>
<dbReference type="eggNOG" id="COG2972">
    <property type="taxonomic scope" value="Bacteria"/>
</dbReference>
<dbReference type="PROSITE" id="PS50885">
    <property type="entry name" value="HAMP"/>
    <property type="match status" value="1"/>
</dbReference>
<dbReference type="Gene3D" id="3.30.565.10">
    <property type="entry name" value="Histidine kinase-like ATPase, C-terminal domain"/>
    <property type="match status" value="1"/>
</dbReference>
<dbReference type="Pfam" id="PF00672">
    <property type="entry name" value="HAMP"/>
    <property type="match status" value="1"/>
</dbReference>
<dbReference type="KEGG" id="plv:ERIC2_c30550"/>
<dbReference type="PROSITE" id="PS50109">
    <property type="entry name" value="HIS_KIN"/>
    <property type="match status" value="1"/>
</dbReference>
<dbReference type="GO" id="GO:0005886">
    <property type="term" value="C:plasma membrane"/>
    <property type="evidence" value="ECO:0007669"/>
    <property type="project" value="UniProtKB-SubCell"/>
</dbReference>
<comment type="subcellular location">
    <subcellularLocation>
        <location evidence="2">Cell membrane</location>
        <topology evidence="2">Multi-pass membrane protein</topology>
    </subcellularLocation>
</comment>
<sequence>MEIIYNRARQGEMGTMHTVRHFYRNYMKQRLFNKILVIYMLITICSLMVLSFFIYSHYETTIMQNEMNANSQKVQMVSSYMNEKYQRVQNIMEEVYNDPSLMQDFMLFLRLDYDSYIKNRLDRYIEKAGSPTFRMQTAELFLKSLQEREPDIQNMILYSTEQQFFYLYEGRNMQLFKKDQIGSDKKEALSKLRGSSFSYNEVVWDDLSVPAASHEINKSEHIYSIIKDINDPNSLKHLGLLVFSFNAEKIMQAYSKSDNDKGYILIANNGGEVIFDSSGKYSGRKYPYMKELLSTNDWVNLDEPSKVEISLSGAKGLIVAGIMPKSELSGELGSIKKVVILITALCIMTAFAATFFVMRRFSKRVNIIMEGIFQVRRGDLSVRIPLKGEDGLQLIAHSFNDMVEKLNLYIDRVYRSELKQKDTELIAFQSQINPHFLYNTLEAIRMRALSQGARDVGDMIYILATLFRNSVKKKTIVTMEDEIQHCKIYLDLFRIRYQNRLDYDIDIPDELLQYRLIKLLIQPAIENYVVHGFLPERDDNLIRISAGLYDDAIQIEVRDNGSGIEPNRLRQLRKSLLEADHSRNDEPASIGLRNVHERIQIFYGIQYGVDIDSMIGEGTSVTITIPAVREMNNRA</sequence>
<dbReference type="EC" id="2.7.13.3" evidence="3"/>
<evidence type="ECO:0000256" key="13">
    <source>
        <dbReference type="ARBA" id="ARBA00023136"/>
    </source>
</evidence>
<evidence type="ECO:0000313" key="17">
    <source>
        <dbReference type="EMBL" id="AHD06830.1"/>
    </source>
</evidence>
<dbReference type="CDD" id="cd06225">
    <property type="entry name" value="HAMP"/>
    <property type="match status" value="1"/>
</dbReference>
<feature type="domain" description="HAMP" evidence="16">
    <location>
        <begin position="359"/>
        <end position="411"/>
    </location>
</feature>
<keyword evidence="13 14" id="KW-0472">Membrane</keyword>
<dbReference type="InterPro" id="IPR003660">
    <property type="entry name" value="HAMP_dom"/>
</dbReference>
<proteinExistence type="predicted"/>
<keyword evidence="6" id="KW-0808">Transferase</keyword>
<dbReference type="HOGENOM" id="CLU_020473_6_3_9"/>
<feature type="transmembrane region" description="Helical" evidence="14">
    <location>
        <begin position="36"/>
        <end position="58"/>
    </location>
</feature>
<evidence type="ECO:0000256" key="3">
    <source>
        <dbReference type="ARBA" id="ARBA00012438"/>
    </source>
</evidence>
<keyword evidence="5" id="KW-0597">Phosphoprotein</keyword>
<dbReference type="InterPro" id="IPR036890">
    <property type="entry name" value="HATPase_C_sf"/>
</dbReference>
<dbReference type="PANTHER" id="PTHR34220:SF11">
    <property type="entry name" value="SENSOR PROTEIN KINASE HPTS"/>
    <property type="match status" value="1"/>
</dbReference>
<feature type="domain" description="Histidine kinase" evidence="15">
    <location>
        <begin position="533"/>
        <end position="629"/>
    </location>
</feature>
<feature type="transmembrane region" description="Helical" evidence="14">
    <location>
        <begin position="338"/>
        <end position="358"/>
    </location>
</feature>
<dbReference type="SMART" id="SM00304">
    <property type="entry name" value="HAMP"/>
    <property type="match status" value="1"/>
</dbReference>
<evidence type="ECO:0000256" key="14">
    <source>
        <dbReference type="SAM" id="Phobius"/>
    </source>
</evidence>
<dbReference type="SUPFAM" id="SSF158472">
    <property type="entry name" value="HAMP domain-like"/>
    <property type="match status" value="1"/>
</dbReference>
<evidence type="ECO:0000259" key="16">
    <source>
        <dbReference type="PROSITE" id="PS50885"/>
    </source>
</evidence>
<evidence type="ECO:0000256" key="12">
    <source>
        <dbReference type="ARBA" id="ARBA00023012"/>
    </source>
</evidence>
<reference evidence="17 18" key="1">
    <citation type="journal article" date="2014" name="PLoS ONE">
        <title>How to Kill the Honey Bee Larva: Genomic Potential and Virulence Mechanisms of Paenibacillus larvae.</title>
        <authorList>
            <person name="Djukic M."/>
            <person name="Brzuszkiewicz E."/>
            <person name="Funfhaus A."/>
            <person name="Voss J."/>
            <person name="Gollnow K."/>
            <person name="Poppinga L."/>
            <person name="Liesegang H."/>
            <person name="Garcia-Gonzalez E."/>
            <person name="Genersch E."/>
            <person name="Daniel R."/>
        </authorList>
    </citation>
    <scope>NUCLEOTIDE SEQUENCE [LARGE SCALE GENOMIC DNA]</scope>
    <source>
        <strain evidence="17 18">DSM 25430</strain>
    </source>
</reference>
<dbReference type="PANTHER" id="PTHR34220">
    <property type="entry name" value="SENSOR HISTIDINE KINASE YPDA"/>
    <property type="match status" value="1"/>
</dbReference>
<evidence type="ECO:0000256" key="2">
    <source>
        <dbReference type="ARBA" id="ARBA00004651"/>
    </source>
</evidence>
<keyword evidence="8" id="KW-0547">Nucleotide-binding</keyword>
<name>V9WAU7_9BACL</name>
<keyword evidence="9" id="KW-0418">Kinase</keyword>
<dbReference type="GO" id="GO:0000155">
    <property type="term" value="F:phosphorelay sensor kinase activity"/>
    <property type="evidence" value="ECO:0007669"/>
    <property type="project" value="InterPro"/>
</dbReference>
<keyword evidence="10" id="KW-0067">ATP-binding</keyword>
<dbReference type="SUPFAM" id="SSF55874">
    <property type="entry name" value="ATPase domain of HSP90 chaperone/DNA topoisomerase II/histidine kinase"/>
    <property type="match status" value="1"/>
</dbReference>
<keyword evidence="12" id="KW-0902">Two-component regulatory system</keyword>
<evidence type="ECO:0000256" key="7">
    <source>
        <dbReference type="ARBA" id="ARBA00022692"/>
    </source>
</evidence>
<evidence type="ECO:0000256" key="6">
    <source>
        <dbReference type="ARBA" id="ARBA00022679"/>
    </source>
</evidence>
<dbReference type="Pfam" id="PF02518">
    <property type="entry name" value="HATPase_c"/>
    <property type="match status" value="1"/>
</dbReference>
<protein>
    <recommendedName>
        <fullName evidence="3">histidine kinase</fullName>
        <ecNumber evidence="3">2.7.13.3</ecNumber>
    </recommendedName>
</protein>
<keyword evidence="7 14" id="KW-0812">Transmembrane</keyword>
<evidence type="ECO:0000313" key="18">
    <source>
        <dbReference type="Proteomes" id="UP000029431"/>
    </source>
</evidence>
<evidence type="ECO:0000256" key="5">
    <source>
        <dbReference type="ARBA" id="ARBA00022553"/>
    </source>
</evidence>